<dbReference type="Pfam" id="PF00305">
    <property type="entry name" value="Lipoxygenase"/>
    <property type="match status" value="1"/>
</dbReference>
<gene>
    <name evidence="6" type="ORF">CRG98_018526</name>
</gene>
<reference evidence="6 7" key="1">
    <citation type="submission" date="2017-11" db="EMBL/GenBank/DDBJ databases">
        <title>De-novo sequencing of pomegranate (Punica granatum L.) genome.</title>
        <authorList>
            <person name="Akparov Z."/>
            <person name="Amiraslanov A."/>
            <person name="Hajiyeva S."/>
            <person name="Abbasov M."/>
            <person name="Kaur K."/>
            <person name="Hamwieh A."/>
            <person name="Solovyev V."/>
            <person name="Salamov A."/>
            <person name="Braich B."/>
            <person name="Kosarev P."/>
            <person name="Mahmoud A."/>
            <person name="Hajiyev E."/>
            <person name="Babayeva S."/>
            <person name="Izzatullayeva V."/>
            <person name="Mammadov A."/>
            <person name="Mammadov A."/>
            <person name="Sharifova S."/>
            <person name="Ojaghi J."/>
            <person name="Eynullazada K."/>
            <person name="Bayramov B."/>
            <person name="Abdulazimova A."/>
            <person name="Shahmuradov I."/>
        </authorList>
    </citation>
    <scope>NUCLEOTIDE SEQUENCE [LARGE SCALE GENOMIC DNA]</scope>
    <source>
        <strain evidence="7">cv. AG2017</strain>
        <tissue evidence="6">Leaf</tissue>
    </source>
</reference>
<dbReference type="InterPro" id="IPR013819">
    <property type="entry name" value="LipOase_C"/>
</dbReference>
<accession>A0A2I0JXQ5</accession>
<keyword evidence="3" id="KW-0560">Oxidoreductase</keyword>
<dbReference type="EMBL" id="PGOL01001078">
    <property type="protein sequence ID" value="PKI61081.1"/>
    <property type="molecule type" value="Genomic_DNA"/>
</dbReference>
<comment type="caution">
    <text evidence="6">The sequence shown here is derived from an EMBL/GenBank/DDBJ whole genome shotgun (WGS) entry which is preliminary data.</text>
</comment>
<evidence type="ECO:0000256" key="3">
    <source>
        <dbReference type="ARBA" id="ARBA00023002"/>
    </source>
</evidence>
<dbReference type="GO" id="GO:0034440">
    <property type="term" value="P:lipid oxidation"/>
    <property type="evidence" value="ECO:0007669"/>
    <property type="project" value="InterPro"/>
</dbReference>
<name>A0A2I0JXQ5_PUNGR</name>
<dbReference type="SUPFAM" id="SSF48484">
    <property type="entry name" value="Lipoxigenase"/>
    <property type="match status" value="1"/>
</dbReference>
<dbReference type="Proteomes" id="UP000233551">
    <property type="component" value="Unassembled WGS sequence"/>
</dbReference>
<dbReference type="Gene3D" id="1.20.245.10">
    <property type="entry name" value="Lipoxygenase-1, Domain 5"/>
    <property type="match status" value="1"/>
</dbReference>
<evidence type="ECO:0000256" key="2">
    <source>
        <dbReference type="ARBA" id="ARBA00022964"/>
    </source>
</evidence>
<dbReference type="PROSITE" id="PS51393">
    <property type="entry name" value="LIPOXYGENASE_3"/>
    <property type="match status" value="1"/>
</dbReference>
<keyword evidence="7" id="KW-1185">Reference proteome</keyword>
<feature type="domain" description="Lipoxygenase" evidence="5">
    <location>
        <begin position="43"/>
        <end position="180"/>
    </location>
</feature>
<organism evidence="6 7">
    <name type="scientific">Punica granatum</name>
    <name type="common">Pomegranate</name>
    <dbReference type="NCBI Taxonomy" id="22663"/>
    <lineage>
        <taxon>Eukaryota</taxon>
        <taxon>Viridiplantae</taxon>
        <taxon>Streptophyta</taxon>
        <taxon>Embryophyta</taxon>
        <taxon>Tracheophyta</taxon>
        <taxon>Spermatophyta</taxon>
        <taxon>Magnoliopsida</taxon>
        <taxon>eudicotyledons</taxon>
        <taxon>Gunneridae</taxon>
        <taxon>Pentapetalae</taxon>
        <taxon>rosids</taxon>
        <taxon>malvids</taxon>
        <taxon>Myrtales</taxon>
        <taxon>Lythraceae</taxon>
        <taxon>Punica</taxon>
    </lineage>
</organism>
<dbReference type="GO" id="GO:0046872">
    <property type="term" value="F:metal ion binding"/>
    <property type="evidence" value="ECO:0007669"/>
    <property type="project" value="UniProtKB-KW"/>
</dbReference>
<evidence type="ECO:0000259" key="5">
    <source>
        <dbReference type="PROSITE" id="PS51393"/>
    </source>
</evidence>
<dbReference type="InterPro" id="IPR036226">
    <property type="entry name" value="LipOase_C_sf"/>
</dbReference>
<keyword evidence="1" id="KW-0479">Metal-binding</keyword>
<proteinExistence type="predicted"/>
<evidence type="ECO:0000313" key="7">
    <source>
        <dbReference type="Proteomes" id="UP000233551"/>
    </source>
</evidence>
<protein>
    <recommendedName>
        <fullName evidence="5">Lipoxygenase domain-containing protein</fullName>
    </recommendedName>
</protein>
<dbReference type="InterPro" id="IPR000907">
    <property type="entry name" value="LipOase"/>
</dbReference>
<dbReference type="AlphaFoldDB" id="A0A2I0JXQ5"/>
<feature type="non-terminal residue" evidence="6">
    <location>
        <position position="180"/>
    </location>
</feature>
<feature type="compositionally biased region" description="Basic residues" evidence="4">
    <location>
        <begin position="1"/>
        <end position="11"/>
    </location>
</feature>
<feature type="region of interest" description="Disordered" evidence="4">
    <location>
        <begin position="1"/>
        <end position="21"/>
    </location>
</feature>
<dbReference type="PANTHER" id="PTHR11771">
    <property type="entry name" value="LIPOXYGENASE"/>
    <property type="match status" value="1"/>
</dbReference>
<dbReference type="GO" id="GO:0016702">
    <property type="term" value="F:oxidoreductase activity, acting on single donors with incorporation of molecular oxygen, incorporation of two atoms of oxygen"/>
    <property type="evidence" value="ECO:0007669"/>
    <property type="project" value="InterPro"/>
</dbReference>
<dbReference type="STRING" id="22663.A0A2I0JXQ5"/>
<evidence type="ECO:0000256" key="1">
    <source>
        <dbReference type="ARBA" id="ARBA00022723"/>
    </source>
</evidence>
<keyword evidence="2" id="KW-0223">Dioxygenase</keyword>
<sequence length="180" mass="20162">MESHSGRKCSHQHLTPPVAGSGGSPRLMCSLMTREFTKSLATGLAVEDPSAPHGLKLAIEDYPFANDGLLIWDSLKEWVTDYVNHYYQDSSLVQSDQELQAWWAEVRKIGHGDKRDAAGWPELNTTDDLIQIVTTIMWVTSGHHAAVNFGQYHYGGYFPNRPTIARTKIPLEDPTEPELK</sequence>
<evidence type="ECO:0000256" key="4">
    <source>
        <dbReference type="SAM" id="MobiDB-lite"/>
    </source>
</evidence>
<evidence type="ECO:0000313" key="6">
    <source>
        <dbReference type="EMBL" id="PKI61081.1"/>
    </source>
</evidence>